<reference evidence="1" key="2">
    <citation type="submission" date="2023-06" db="EMBL/GenBank/DDBJ databases">
        <authorList>
            <person name="Ma L."/>
            <person name="Liu K.-W."/>
            <person name="Li Z."/>
            <person name="Hsiao Y.-Y."/>
            <person name="Qi Y."/>
            <person name="Fu T."/>
            <person name="Tang G."/>
            <person name="Zhang D."/>
            <person name="Sun W.-H."/>
            <person name="Liu D.-K."/>
            <person name="Li Y."/>
            <person name="Chen G.-Z."/>
            <person name="Liu X.-D."/>
            <person name="Liao X.-Y."/>
            <person name="Jiang Y.-T."/>
            <person name="Yu X."/>
            <person name="Hao Y."/>
            <person name="Huang J."/>
            <person name="Zhao X.-W."/>
            <person name="Ke S."/>
            <person name="Chen Y.-Y."/>
            <person name="Wu W.-L."/>
            <person name="Hsu J.-L."/>
            <person name="Lin Y.-F."/>
            <person name="Huang M.-D."/>
            <person name="Li C.-Y."/>
            <person name="Huang L."/>
            <person name="Wang Z.-W."/>
            <person name="Zhao X."/>
            <person name="Zhong W.-Y."/>
            <person name="Peng D.-H."/>
            <person name="Ahmad S."/>
            <person name="Lan S."/>
            <person name="Zhang J.-S."/>
            <person name="Tsai W.-C."/>
            <person name="Van De Peer Y."/>
            <person name="Liu Z.-J."/>
        </authorList>
    </citation>
    <scope>NUCLEOTIDE SEQUENCE</scope>
    <source>
        <strain evidence="1">CP</strain>
        <tissue evidence="1">Leaves</tissue>
    </source>
</reference>
<keyword evidence="2" id="KW-1185">Reference proteome</keyword>
<evidence type="ECO:0000313" key="1">
    <source>
        <dbReference type="EMBL" id="KAK1311986.1"/>
    </source>
</evidence>
<evidence type="ECO:0008006" key="3">
    <source>
        <dbReference type="Google" id="ProtNLM"/>
    </source>
</evidence>
<sequence>MVASLTGAGDCLVGGTLASVCAGLDILQSLAVGIAVAKIAVEIESNVPSHCNVASITDDAKKILFAVKELAFDRFTVHLRINNSLRMDMQFTSE</sequence>
<gene>
    <name evidence="1" type="ORF">QJS10_CPA07g01035</name>
</gene>
<proteinExistence type="predicted"/>
<accession>A0AAV9EFQ7</accession>
<comment type="caution">
    <text evidence="1">The sequence shown here is derived from an EMBL/GenBank/DDBJ whole genome shotgun (WGS) entry which is preliminary data.</text>
</comment>
<reference evidence="1" key="1">
    <citation type="journal article" date="2023" name="Nat. Commun.">
        <title>Diploid and tetraploid genomes of Acorus and the evolution of monocots.</title>
        <authorList>
            <person name="Ma L."/>
            <person name="Liu K.W."/>
            <person name="Li Z."/>
            <person name="Hsiao Y.Y."/>
            <person name="Qi Y."/>
            <person name="Fu T."/>
            <person name="Tang G.D."/>
            <person name="Zhang D."/>
            <person name="Sun W.H."/>
            <person name="Liu D.K."/>
            <person name="Li Y."/>
            <person name="Chen G.Z."/>
            <person name="Liu X.D."/>
            <person name="Liao X.Y."/>
            <person name="Jiang Y.T."/>
            <person name="Yu X."/>
            <person name="Hao Y."/>
            <person name="Huang J."/>
            <person name="Zhao X.W."/>
            <person name="Ke S."/>
            <person name="Chen Y.Y."/>
            <person name="Wu W.L."/>
            <person name="Hsu J.L."/>
            <person name="Lin Y.F."/>
            <person name="Huang M.D."/>
            <person name="Li C.Y."/>
            <person name="Huang L."/>
            <person name="Wang Z.W."/>
            <person name="Zhao X."/>
            <person name="Zhong W.Y."/>
            <person name="Peng D.H."/>
            <person name="Ahmad S."/>
            <person name="Lan S."/>
            <person name="Zhang J.S."/>
            <person name="Tsai W.C."/>
            <person name="Van de Peer Y."/>
            <person name="Liu Z.J."/>
        </authorList>
    </citation>
    <scope>NUCLEOTIDE SEQUENCE</scope>
    <source>
        <strain evidence="1">CP</strain>
    </source>
</reference>
<name>A0AAV9EFQ7_ACOCL</name>
<dbReference type="SUPFAM" id="SSF53613">
    <property type="entry name" value="Ribokinase-like"/>
    <property type="match status" value="1"/>
</dbReference>
<dbReference type="Gene3D" id="3.40.1190.20">
    <property type="match status" value="1"/>
</dbReference>
<organism evidence="1 2">
    <name type="scientific">Acorus calamus</name>
    <name type="common">Sweet flag</name>
    <dbReference type="NCBI Taxonomy" id="4465"/>
    <lineage>
        <taxon>Eukaryota</taxon>
        <taxon>Viridiplantae</taxon>
        <taxon>Streptophyta</taxon>
        <taxon>Embryophyta</taxon>
        <taxon>Tracheophyta</taxon>
        <taxon>Spermatophyta</taxon>
        <taxon>Magnoliopsida</taxon>
        <taxon>Liliopsida</taxon>
        <taxon>Acoraceae</taxon>
        <taxon>Acorus</taxon>
    </lineage>
</organism>
<protein>
    <recommendedName>
        <fullName evidence="3">Carbohydrate kinase PfkB domain-containing protein</fullName>
    </recommendedName>
</protein>
<dbReference type="Proteomes" id="UP001180020">
    <property type="component" value="Unassembled WGS sequence"/>
</dbReference>
<evidence type="ECO:0000313" key="2">
    <source>
        <dbReference type="Proteomes" id="UP001180020"/>
    </source>
</evidence>
<dbReference type="AlphaFoldDB" id="A0AAV9EFQ7"/>
<dbReference type="EMBL" id="JAUJYO010000007">
    <property type="protein sequence ID" value="KAK1311986.1"/>
    <property type="molecule type" value="Genomic_DNA"/>
</dbReference>
<dbReference type="InterPro" id="IPR029056">
    <property type="entry name" value="Ribokinase-like"/>
</dbReference>